<dbReference type="EMBL" id="LR900731">
    <property type="protein sequence ID" value="CAD7246708.1"/>
    <property type="molecule type" value="Genomic_DNA"/>
</dbReference>
<proteinExistence type="predicted"/>
<dbReference type="Proteomes" id="UP000677054">
    <property type="component" value="Unassembled WGS sequence"/>
</dbReference>
<dbReference type="InterPro" id="IPR036380">
    <property type="entry name" value="Isochorismatase-like_sf"/>
</dbReference>
<dbReference type="EMBL" id="CAJPEV010001214">
    <property type="protein sequence ID" value="CAG0891398.1"/>
    <property type="molecule type" value="Genomic_DNA"/>
</dbReference>
<evidence type="ECO:0000313" key="2">
    <source>
        <dbReference type="Proteomes" id="UP000677054"/>
    </source>
</evidence>
<dbReference type="OrthoDB" id="167809at2759"/>
<gene>
    <name evidence="1" type="ORF">DSTB1V02_LOCUS6554</name>
</gene>
<evidence type="ECO:0000313" key="1">
    <source>
        <dbReference type="EMBL" id="CAD7246708.1"/>
    </source>
</evidence>
<protein>
    <submittedName>
        <fullName evidence="1">Uncharacterized protein</fullName>
    </submittedName>
</protein>
<keyword evidence="2" id="KW-1185">Reference proteome</keyword>
<name>A0A7R9A7E3_9CRUS</name>
<accession>A0A7R9A7E3</accession>
<organism evidence="1">
    <name type="scientific">Darwinula stevensoni</name>
    <dbReference type="NCBI Taxonomy" id="69355"/>
    <lineage>
        <taxon>Eukaryota</taxon>
        <taxon>Metazoa</taxon>
        <taxon>Ecdysozoa</taxon>
        <taxon>Arthropoda</taxon>
        <taxon>Crustacea</taxon>
        <taxon>Oligostraca</taxon>
        <taxon>Ostracoda</taxon>
        <taxon>Podocopa</taxon>
        <taxon>Podocopida</taxon>
        <taxon>Darwinulocopina</taxon>
        <taxon>Darwinuloidea</taxon>
        <taxon>Darwinulidae</taxon>
        <taxon>Darwinula</taxon>
    </lineage>
</organism>
<dbReference type="AlphaFoldDB" id="A0A7R9A7E3"/>
<reference evidence="1" key="1">
    <citation type="submission" date="2020-11" db="EMBL/GenBank/DDBJ databases">
        <authorList>
            <person name="Tran Van P."/>
        </authorList>
    </citation>
    <scope>NUCLEOTIDE SEQUENCE</scope>
</reference>
<sequence length="80" mass="9069">MDAVEYNYRTILIDDASRGISVGDISNTQNYLRERHALVVDSSRVKDMVLGRDRNPVLGYAAAIRLRKAYKDSEKENHSA</sequence>
<dbReference type="SUPFAM" id="SSF52499">
    <property type="entry name" value="Isochorismatase-like hydrolases"/>
    <property type="match status" value="1"/>
</dbReference>